<keyword evidence="5" id="KW-1185">Reference proteome</keyword>
<dbReference type="EMBL" id="JADKYY010000010">
    <property type="protein sequence ID" value="MBF5027797.1"/>
    <property type="molecule type" value="Genomic_DNA"/>
</dbReference>
<dbReference type="SUPFAM" id="SSF49764">
    <property type="entry name" value="HSP20-like chaperones"/>
    <property type="match status" value="1"/>
</dbReference>
<comment type="similarity">
    <text evidence="1 2">Belongs to the small heat shock protein (HSP20) family.</text>
</comment>
<dbReference type="RefSeq" id="WP_194739721.1">
    <property type="nucleotide sequence ID" value="NZ_JADKYY010000010.1"/>
</dbReference>
<evidence type="ECO:0000256" key="1">
    <source>
        <dbReference type="PROSITE-ProRule" id="PRU00285"/>
    </source>
</evidence>
<dbReference type="Gene3D" id="2.60.40.790">
    <property type="match status" value="1"/>
</dbReference>
<gene>
    <name evidence="4" type="ORF">IC612_08320</name>
</gene>
<feature type="domain" description="SHSP" evidence="3">
    <location>
        <begin position="25"/>
        <end position="139"/>
    </location>
</feature>
<dbReference type="Pfam" id="PF00011">
    <property type="entry name" value="HSP20"/>
    <property type="match status" value="1"/>
</dbReference>
<dbReference type="PANTHER" id="PTHR11527">
    <property type="entry name" value="HEAT-SHOCK PROTEIN 20 FAMILY MEMBER"/>
    <property type="match status" value="1"/>
</dbReference>
<evidence type="ECO:0000256" key="2">
    <source>
        <dbReference type="RuleBase" id="RU003616"/>
    </source>
</evidence>
<dbReference type="CDD" id="cd06464">
    <property type="entry name" value="ACD_sHsps-like"/>
    <property type="match status" value="1"/>
</dbReference>
<dbReference type="InterPro" id="IPR008978">
    <property type="entry name" value="HSP20-like_chaperone"/>
</dbReference>
<proteinExistence type="inferred from homology"/>
<reference evidence="4" key="1">
    <citation type="submission" date="2020-11" db="EMBL/GenBank/DDBJ databases">
        <title>Genome seq and assembly of Planobacterium sp.</title>
        <authorList>
            <person name="Chhetri G."/>
        </authorList>
    </citation>
    <scope>NUCLEOTIDE SEQUENCE</scope>
    <source>
        <strain evidence="4">GCR5</strain>
    </source>
</reference>
<dbReference type="InterPro" id="IPR002068">
    <property type="entry name" value="A-crystallin/Hsp20_dom"/>
</dbReference>
<protein>
    <submittedName>
        <fullName evidence="4">Hsp20/alpha crystallin family protein</fullName>
    </submittedName>
</protein>
<dbReference type="InterPro" id="IPR031107">
    <property type="entry name" value="Small_HSP"/>
</dbReference>
<organism evidence="4 5">
    <name type="scientific">Planobacterium oryzisoli</name>
    <dbReference type="NCBI Taxonomy" id="2771435"/>
    <lineage>
        <taxon>Bacteria</taxon>
        <taxon>Pseudomonadati</taxon>
        <taxon>Bacteroidota</taxon>
        <taxon>Flavobacteriia</taxon>
        <taxon>Flavobacteriales</taxon>
        <taxon>Weeksellaceae</taxon>
        <taxon>Chryseobacterium group</taxon>
        <taxon>Chryseobacterium</taxon>
    </lineage>
</organism>
<comment type="caution">
    <text evidence="4">The sequence shown here is derived from an EMBL/GenBank/DDBJ whole genome shotgun (WGS) entry which is preliminary data.</text>
</comment>
<evidence type="ECO:0000313" key="4">
    <source>
        <dbReference type="EMBL" id="MBF5027797.1"/>
    </source>
</evidence>
<evidence type="ECO:0000313" key="5">
    <source>
        <dbReference type="Proteomes" id="UP000694480"/>
    </source>
</evidence>
<accession>A0A930YWN5</accession>
<dbReference type="PROSITE" id="PS01031">
    <property type="entry name" value="SHSP"/>
    <property type="match status" value="1"/>
</dbReference>
<name>A0A930YWN5_9FLAO</name>
<dbReference type="AlphaFoldDB" id="A0A930YWN5"/>
<sequence>MTTLMRRNSLFDDFFTKDLFDFDSQKSSATLPSVNVKECDNAFEIEFAAPGMKKENFKINLEGNQLEISAEDKSDVQDTSSDGRYTRREFNYSSFRRSFTIPESVDQENIEASYTDGILKVVVPKKEVTVHKAKAIEVK</sequence>
<dbReference type="Proteomes" id="UP000694480">
    <property type="component" value="Unassembled WGS sequence"/>
</dbReference>
<evidence type="ECO:0000259" key="3">
    <source>
        <dbReference type="PROSITE" id="PS01031"/>
    </source>
</evidence>